<dbReference type="Pfam" id="PF13855">
    <property type="entry name" value="LRR_8"/>
    <property type="match status" value="1"/>
</dbReference>
<sequence>RFFDRLQLRGNLENVENFLVHLGNHGVFGSVKIQILCPSSRFWVLDLSHNRISGFSISEFIYLPDLQVLNLSHNLITELDFSVFIFNEDLEYLDLSHNNILKVYCQTLAYLRHLDLSFNNFTALPICQEFGNMFHLEYLGLNL</sequence>
<dbReference type="AlphaFoldDB" id="A0A8C8AT78"/>
<dbReference type="Ensembl" id="ENSOSUT00000010849.1">
    <property type="protein sequence ID" value="ENSOSUP00000010481.1"/>
    <property type="gene ID" value="ENSOSUG00000007635.1"/>
</dbReference>
<dbReference type="PANTHER" id="PTHR45617">
    <property type="entry name" value="LEUCINE RICH REPEAT FAMILY PROTEIN"/>
    <property type="match status" value="1"/>
</dbReference>
<dbReference type="Proteomes" id="UP000694552">
    <property type="component" value="Unplaced"/>
</dbReference>
<dbReference type="SMART" id="SM00369">
    <property type="entry name" value="LRR_TYP"/>
    <property type="match status" value="2"/>
</dbReference>
<keyword evidence="2" id="KW-0677">Repeat</keyword>
<evidence type="ECO:0000313" key="3">
    <source>
        <dbReference type="Ensembl" id="ENSOSUP00000010481.1"/>
    </source>
</evidence>
<dbReference type="PRINTS" id="PR00019">
    <property type="entry name" value="LEURICHRPT"/>
</dbReference>
<evidence type="ECO:0000256" key="1">
    <source>
        <dbReference type="ARBA" id="ARBA00022614"/>
    </source>
</evidence>
<dbReference type="PROSITE" id="PS51450">
    <property type="entry name" value="LRR"/>
    <property type="match status" value="1"/>
</dbReference>
<organism evidence="3 4">
    <name type="scientific">Otus sunia</name>
    <name type="common">Oriental scops-owl</name>
    <dbReference type="NCBI Taxonomy" id="257818"/>
    <lineage>
        <taxon>Eukaryota</taxon>
        <taxon>Metazoa</taxon>
        <taxon>Chordata</taxon>
        <taxon>Craniata</taxon>
        <taxon>Vertebrata</taxon>
        <taxon>Euteleostomi</taxon>
        <taxon>Archelosauria</taxon>
        <taxon>Archosauria</taxon>
        <taxon>Dinosauria</taxon>
        <taxon>Saurischia</taxon>
        <taxon>Theropoda</taxon>
        <taxon>Coelurosauria</taxon>
        <taxon>Aves</taxon>
        <taxon>Neognathae</taxon>
        <taxon>Neoaves</taxon>
        <taxon>Telluraves</taxon>
        <taxon>Strigiformes</taxon>
        <taxon>Strigidae</taxon>
        <taxon>Otus</taxon>
    </lineage>
</organism>
<accession>A0A8C8AT78</accession>
<dbReference type="InterPro" id="IPR032675">
    <property type="entry name" value="LRR_dom_sf"/>
</dbReference>
<proteinExistence type="predicted"/>
<evidence type="ECO:0000256" key="2">
    <source>
        <dbReference type="ARBA" id="ARBA00022737"/>
    </source>
</evidence>
<dbReference type="Pfam" id="PF13516">
    <property type="entry name" value="LRR_6"/>
    <property type="match status" value="1"/>
</dbReference>
<dbReference type="InterPro" id="IPR003591">
    <property type="entry name" value="Leu-rich_rpt_typical-subtyp"/>
</dbReference>
<dbReference type="InterPro" id="IPR001611">
    <property type="entry name" value="Leu-rich_rpt"/>
</dbReference>
<evidence type="ECO:0000313" key="4">
    <source>
        <dbReference type="Proteomes" id="UP000694552"/>
    </source>
</evidence>
<protein>
    <recommendedName>
        <fullName evidence="5">Toll-like receptor 4</fullName>
    </recommendedName>
</protein>
<keyword evidence="4" id="KW-1185">Reference proteome</keyword>
<reference evidence="3" key="1">
    <citation type="submission" date="2025-08" db="UniProtKB">
        <authorList>
            <consortium name="Ensembl"/>
        </authorList>
    </citation>
    <scope>IDENTIFICATION</scope>
</reference>
<keyword evidence="1" id="KW-0433">Leucine-rich repeat</keyword>
<reference evidence="3" key="2">
    <citation type="submission" date="2025-09" db="UniProtKB">
        <authorList>
            <consortium name="Ensembl"/>
        </authorList>
    </citation>
    <scope>IDENTIFICATION</scope>
</reference>
<dbReference type="Gene3D" id="3.80.10.10">
    <property type="entry name" value="Ribonuclease Inhibitor"/>
    <property type="match status" value="1"/>
</dbReference>
<dbReference type="SUPFAM" id="SSF52058">
    <property type="entry name" value="L domain-like"/>
    <property type="match status" value="1"/>
</dbReference>
<evidence type="ECO:0008006" key="5">
    <source>
        <dbReference type="Google" id="ProtNLM"/>
    </source>
</evidence>
<name>A0A8C8AT78_9STRI</name>